<keyword evidence="2" id="KW-0812">Transmembrane</keyword>
<evidence type="ECO:0000313" key="5">
    <source>
        <dbReference type="Proteomes" id="UP001595945"/>
    </source>
</evidence>
<dbReference type="Gene3D" id="1.20.1250.20">
    <property type="entry name" value="MFS general substrate transporter like domains"/>
    <property type="match status" value="1"/>
</dbReference>
<dbReference type="PANTHER" id="PTHR23526">
    <property type="entry name" value="INTEGRAL MEMBRANE TRANSPORT PROTEIN-RELATED"/>
    <property type="match status" value="1"/>
</dbReference>
<dbReference type="AlphaFoldDB" id="A0ABD5PXD8"/>
<accession>A0ABD5PXD8</accession>
<dbReference type="PROSITE" id="PS50850">
    <property type="entry name" value="MFS"/>
    <property type="match status" value="1"/>
</dbReference>
<feature type="transmembrane region" description="Helical" evidence="2">
    <location>
        <begin position="311"/>
        <end position="333"/>
    </location>
</feature>
<feature type="domain" description="Major facilitator superfamily (MFS) profile" evidence="3">
    <location>
        <begin position="1"/>
        <end position="425"/>
    </location>
</feature>
<feature type="transmembrane region" description="Helical" evidence="2">
    <location>
        <begin position="68"/>
        <end position="86"/>
    </location>
</feature>
<dbReference type="RefSeq" id="WP_254267481.1">
    <property type="nucleotide sequence ID" value="NZ_CP100400.1"/>
</dbReference>
<feature type="transmembrane region" description="Helical" evidence="2">
    <location>
        <begin position="92"/>
        <end position="115"/>
    </location>
</feature>
<dbReference type="InterPro" id="IPR052528">
    <property type="entry name" value="Sugar_transport-like"/>
</dbReference>
<dbReference type="Pfam" id="PF07690">
    <property type="entry name" value="MFS_1"/>
    <property type="match status" value="1"/>
</dbReference>
<keyword evidence="2" id="KW-1133">Transmembrane helix</keyword>
<dbReference type="GeneID" id="73045938"/>
<dbReference type="InterPro" id="IPR011701">
    <property type="entry name" value="MFS"/>
</dbReference>
<keyword evidence="5" id="KW-1185">Reference proteome</keyword>
<gene>
    <name evidence="4" type="ORF">ACFO9K_01955</name>
</gene>
<sequence length="446" mass="45437">MTERWLYAWGLGSVALGAASLLVPLYVVALGGDPTALGLLAASAALLGTPGALLWGRIADRTQNRRSVVVASLLGAAVSLGAIPLLDSVVAVVAVNAVLWFVSAAAAPVLTLLVVADAPERAWSGRIAALNRYQGFGWAGGLVLGTLWLGVLVPQFDSPLSARRWLFGVAAALAAVSAVAAARWMPSAATDLGRADRRRIARFLSGTHRNVKTATFAFTPNRLYWTTLGLRPRHFARRFTPRLAAYFLAVALFSTGFAAFWAPLPAYLSAEGYGGDATFGLYLATSLASAACYGAVGKLSEGFDVRLFQSAALGVRAAAFPVVALVGAATGLVATGGAVGVFLVIGVTWAVIAVTGTGLVTRHAPASIRGEALGVHAALVAAAGGAGGLLGGWTAEFGYLVAFGIAGGLVVAGAAVVAALRGLSTTGSSGAESTERETTDRTETTD</sequence>
<protein>
    <submittedName>
        <fullName evidence="4">MFS transporter</fullName>
    </submittedName>
</protein>
<feature type="transmembrane region" description="Helical" evidence="2">
    <location>
        <begin position="339"/>
        <end position="360"/>
    </location>
</feature>
<dbReference type="SUPFAM" id="SSF103473">
    <property type="entry name" value="MFS general substrate transporter"/>
    <property type="match status" value="1"/>
</dbReference>
<reference evidence="4 5" key="1">
    <citation type="journal article" date="2019" name="Int. J. Syst. Evol. Microbiol.">
        <title>The Global Catalogue of Microorganisms (GCM) 10K type strain sequencing project: providing services to taxonomists for standard genome sequencing and annotation.</title>
        <authorList>
            <consortium name="The Broad Institute Genomics Platform"/>
            <consortium name="The Broad Institute Genome Sequencing Center for Infectious Disease"/>
            <person name="Wu L."/>
            <person name="Ma J."/>
        </authorList>
    </citation>
    <scope>NUCLEOTIDE SEQUENCE [LARGE SCALE GENOMIC DNA]</scope>
    <source>
        <strain evidence="4 5">XZYJ18</strain>
    </source>
</reference>
<dbReference type="InterPro" id="IPR020846">
    <property type="entry name" value="MFS_dom"/>
</dbReference>
<comment type="caution">
    <text evidence="4">The sequence shown here is derived from an EMBL/GenBank/DDBJ whole genome shotgun (WGS) entry which is preliminary data.</text>
</comment>
<feature type="transmembrane region" description="Helical" evidence="2">
    <location>
        <begin position="243"/>
        <end position="264"/>
    </location>
</feature>
<feature type="region of interest" description="Disordered" evidence="1">
    <location>
        <begin position="425"/>
        <end position="446"/>
    </location>
</feature>
<evidence type="ECO:0000256" key="1">
    <source>
        <dbReference type="SAM" id="MobiDB-lite"/>
    </source>
</evidence>
<feature type="compositionally biased region" description="Basic and acidic residues" evidence="1">
    <location>
        <begin position="433"/>
        <end position="446"/>
    </location>
</feature>
<proteinExistence type="predicted"/>
<organism evidence="4 5">
    <name type="scientific">Halorussus aquaticus</name>
    <dbReference type="NCBI Taxonomy" id="2953748"/>
    <lineage>
        <taxon>Archaea</taxon>
        <taxon>Methanobacteriati</taxon>
        <taxon>Methanobacteriota</taxon>
        <taxon>Stenosarchaea group</taxon>
        <taxon>Halobacteria</taxon>
        <taxon>Halobacteriales</taxon>
        <taxon>Haladaptataceae</taxon>
        <taxon>Halorussus</taxon>
    </lineage>
</organism>
<feature type="transmembrane region" description="Helical" evidence="2">
    <location>
        <begin position="165"/>
        <end position="185"/>
    </location>
</feature>
<feature type="transmembrane region" description="Helical" evidence="2">
    <location>
        <begin position="399"/>
        <end position="420"/>
    </location>
</feature>
<dbReference type="EMBL" id="JBHSHT010000001">
    <property type="protein sequence ID" value="MFC4823017.1"/>
    <property type="molecule type" value="Genomic_DNA"/>
</dbReference>
<dbReference type="Proteomes" id="UP001595945">
    <property type="component" value="Unassembled WGS sequence"/>
</dbReference>
<feature type="transmembrane region" description="Helical" evidence="2">
    <location>
        <begin position="7"/>
        <end position="29"/>
    </location>
</feature>
<dbReference type="PANTHER" id="PTHR23526:SF4">
    <property type="entry name" value="INTEGRAL MEMBRANE TRANSPORT PROTEIN"/>
    <property type="match status" value="1"/>
</dbReference>
<evidence type="ECO:0000259" key="3">
    <source>
        <dbReference type="PROSITE" id="PS50850"/>
    </source>
</evidence>
<feature type="transmembrane region" description="Helical" evidence="2">
    <location>
        <begin position="136"/>
        <end position="153"/>
    </location>
</feature>
<feature type="transmembrane region" description="Helical" evidence="2">
    <location>
        <begin position="35"/>
        <end position="56"/>
    </location>
</feature>
<feature type="transmembrane region" description="Helical" evidence="2">
    <location>
        <begin position="372"/>
        <end position="393"/>
    </location>
</feature>
<keyword evidence="2" id="KW-0472">Membrane</keyword>
<name>A0ABD5PXD8_9EURY</name>
<feature type="transmembrane region" description="Helical" evidence="2">
    <location>
        <begin position="279"/>
        <end position="299"/>
    </location>
</feature>
<evidence type="ECO:0000256" key="2">
    <source>
        <dbReference type="SAM" id="Phobius"/>
    </source>
</evidence>
<dbReference type="InterPro" id="IPR036259">
    <property type="entry name" value="MFS_trans_sf"/>
</dbReference>
<evidence type="ECO:0000313" key="4">
    <source>
        <dbReference type="EMBL" id="MFC4823017.1"/>
    </source>
</evidence>